<keyword evidence="1" id="KW-0812">Transmembrane</keyword>
<protein>
    <submittedName>
        <fullName evidence="3">Putative membrane protein</fullName>
    </submittedName>
</protein>
<feature type="domain" description="SHOCT" evidence="2">
    <location>
        <begin position="38"/>
        <end position="61"/>
    </location>
</feature>
<feature type="transmembrane region" description="Helical" evidence="1">
    <location>
        <begin position="6"/>
        <end position="26"/>
    </location>
</feature>
<keyword evidence="4" id="KW-1185">Reference proteome</keyword>
<evidence type="ECO:0000313" key="4">
    <source>
        <dbReference type="Proteomes" id="UP000198642"/>
    </source>
</evidence>
<evidence type="ECO:0000313" key="3">
    <source>
        <dbReference type="EMBL" id="SFB05711.1"/>
    </source>
</evidence>
<dbReference type="RefSeq" id="WP_090236643.1">
    <property type="nucleotide sequence ID" value="NZ_FOJW01000006.1"/>
</dbReference>
<gene>
    <name evidence="3" type="ORF">SAMN04488072_106109</name>
</gene>
<name>A0A1I0XXI1_9BACI</name>
<dbReference type="InterPro" id="IPR018649">
    <property type="entry name" value="SHOCT"/>
</dbReference>
<keyword evidence="1" id="KW-1133">Transmembrane helix</keyword>
<dbReference type="EMBL" id="FOJW01000006">
    <property type="protein sequence ID" value="SFB05711.1"/>
    <property type="molecule type" value="Genomic_DNA"/>
</dbReference>
<organism evidence="3 4">
    <name type="scientific">Lentibacillus halodurans</name>
    <dbReference type="NCBI Taxonomy" id="237679"/>
    <lineage>
        <taxon>Bacteria</taxon>
        <taxon>Bacillati</taxon>
        <taxon>Bacillota</taxon>
        <taxon>Bacilli</taxon>
        <taxon>Bacillales</taxon>
        <taxon>Bacillaceae</taxon>
        <taxon>Lentibacillus</taxon>
    </lineage>
</organism>
<evidence type="ECO:0000259" key="2">
    <source>
        <dbReference type="Pfam" id="PF09851"/>
    </source>
</evidence>
<reference evidence="3 4" key="1">
    <citation type="submission" date="2016-10" db="EMBL/GenBank/DDBJ databases">
        <authorList>
            <person name="de Groot N.N."/>
        </authorList>
    </citation>
    <scope>NUCLEOTIDE SEQUENCE [LARGE SCALE GENOMIC DNA]</scope>
    <source>
        <strain evidence="3 4">CGMCC 1.3702</strain>
    </source>
</reference>
<evidence type="ECO:0000256" key="1">
    <source>
        <dbReference type="SAM" id="Phobius"/>
    </source>
</evidence>
<accession>A0A1I0XXI1</accession>
<proteinExistence type="predicted"/>
<sequence length="64" mass="7498">MTTEGYIRLGLGIIILVMIAIILYRFNARTSNRRQTSLEMMKERFEKGEITKEEYEAAKKKQGK</sequence>
<dbReference type="OrthoDB" id="5421551at2"/>
<dbReference type="AlphaFoldDB" id="A0A1I0XXI1"/>
<dbReference type="Pfam" id="PF09851">
    <property type="entry name" value="SHOCT"/>
    <property type="match status" value="1"/>
</dbReference>
<dbReference type="Proteomes" id="UP000198642">
    <property type="component" value="Unassembled WGS sequence"/>
</dbReference>
<keyword evidence="1" id="KW-0472">Membrane</keyword>